<dbReference type="RefSeq" id="WP_094235890.1">
    <property type="nucleotide sequence ID" value="NZ_CP022657.1"/>
</dbReference>
<reference evidence="1 2" key="1">
    <citation type="journal article" date="2015" name="Int. J. Syst. Evol. Microbiol.">
        <title>Tumebacillus algifaecis sp. nov., isolated from decomposing algal scum.</title>
        <authorList>
            <person name="Wu Y.F."/>
            <person name="Zhang B."/>
            <person name="Xing P."/>
            <person name="Wu Q.L."/>
            <person name="Liu S.J."/>
        </authorList>
    </citation>
    <scope>NUCLEOTIDE SEQUENCE [LARGE SCALE GENOMIC DNA]</scope>
    <source>
        <strain evidence="1 2">THMBR28</strain>
    </source>
</reference>
<evidence type="ECO:0000313" key="1">
    <source>
        <dbReference type="EMBL" id="ASS74640.1"/>
    </source>
</evidence>
<dbReference type="EMBL" id="CP022657">
    <property type="protein sequence ID" value="ASS74640.1"/>
    <property type="molecule type" value="Genomic_DNA"/>
</dbReference>
<gene>
    <name evidence="1" type="ORF">CIG75_06420</name>
</gene>
<dbReference type="AlphaFoldDB" id="A0A223CZ56"/>
<dbReference type="Proteomes" id="UP000214688">
    <property type="component" value="Chromosome"/>
</dbReference>
<organism evidence="1 2">
    <name type="scientific">Tumebacillus algifaecis</name>
    <dbReference type="NCBI Taxonomy" id="1214604"/>
    <lineage>
        <taxon>Bacteria</taxon>
        <taxon>Bacillati</taxon>
        <taxon>Bacillota</taxon>
        <taxon>Bacilli</taxon>
        <taxon>Bacillales</taxon>
        <taxon>Alicyclobacillaceae</taxon>
        <taxon>Tumebacillus</taxon>
    </lineage>
</organism>
<evidence type="ECO:0000313" key="2">
    <source>
        <dbReference type="Proteomes" id="UP000214688"/>
    </source>
</evidence>
<dbReference type="KEGG" id="tab:CIG75_06420"/>
<proteinExistence type="predicted"/>
<accession>A0A223CZ56</accession>
<name>A0A223CZ56_9BACL</name>
<keyword evidence="2" id="KW-1185">Reference proteome</keyword>
<dbReference type="OrthoDB" id="2382098at2"/>
<sequence length="80" mass="9061">MAEGTGKSKIKELKVEVFLDDALRAGLQDILDGQKDILEVDYVYFRHLIVEELKHAGLRIGQLKFPVGRITKLRIKVARG</sequence>
<protein>
    <submittedName>
        <fullName evidence="1">Uncharacterized protein</fullName>
    </submittedName>
</protein>